<proteinExistence type="predicted"/>
<feature type="signal peptide" evidence="2">
    <location>
        <begin position="1"/>
        <end position="26"/>
    </location>
</feature>
<dbReference type="Gene3D" id="2.60.120.380">
    <property type="match status" value="1"/>
</dbReference>
<evidence type="ECO:0000313" key="3">
    <source>
        <dbReference type="EMBL" id="RUM26061.1"/>
    </source>
</evidence>
<evidence type="ECO:0000256" key="1">
    <source>
        <dbReference type="SAM" id="MobiDB-lite"/>
    </source>
</evidence>
<feature type="chain" id="PRO_5018790157" evidence="2">
    <location>
        <begin position="27"/>
        <end position="170"/>
    </location>
</feature>
<comment type="caution">
    <text evidence="3">The sequence shown here is derived from an EMBL/GenBank/DDBJ whole genome shotgun (WGS) entry which is preliminary data.</text>
</comment>
<dbReference type="RefSeq" id="WP_126920190.1">
    <property type="nucleotide sequence ID" value="NZ_ML133687.1"/>
</dbReference>
<protein>
    <submittedName>
        <fullName evidence="3">Uncharacterized protein</fullName>
    </submittedName>
</protein>
<name>A0A3S0TDD2_9HYPH</name>
<reference evidence="4" key="1">
    <citation type="submission" date="2018-11" db="EMBL/GenBank/DDBJ databases">
        <title>Rhizobium chutanense sp. nov., isolated from root nodules of Phaseolus vulgaris in China.</title>
        <authorList>
            <person name="Huo Y."/>
        </authorList>
    </citation>
    <scope>NUCLEOTIDE SEQUENCE [LARGE SCALE GENOMIC DNA]</scope>
    <source>
        <strain evidence="4">CCBAU 65647</strain>
    </source>
</reference>
<evidence type="ECO:0000256" key="2">
    <source>
        <dbReference type="SAM" id="SignalP"/>
    </source>
</evidence>
<dbReference type="Proteomes" id="UP000278823">
    <property type="component" value="Unassembled WGS sequence"/>
</dbReference>
<dbReference type="AlphaFoldDB" id="A0A3S0TDD2"/>
<organism evidence="3 4">
    <name type="scientific">Rhizobium vallis</name>
    <dbReference type="NCBI Taxonomy" id="634290"/>
    <lineage>
        <taxon>Bacteria</taxon>
        <taxon>Pseudomonadati</taxon>
        <taxon>Pseudomonadota</taxon>
        <taxon>Alphaproteobacteria</taxon>
        <taxon>Hyphomicrobiales</taxon>
        <taxon>Rhizobiaceae</taxon>
        <taxon>Rhizobium/Agrobacterium group</taxon>
        <taxon>Rhizobium</taxon>
    </lineage>
</organism>
<dbReference type="EMBL" id="RJTH01000002">
    <property type="protein sequence ID" value="RUM26061.1"/>
    <property type="molecule type" value="Genomic_DNA"/>
</dbReference>
<keyword evidence="4" id="KW-1185">Reference proteome</keyword>
<accession>A0A3S0TDD2</accession>
<feature type="region of interest" description="Disordered" evidence="1">
    <location>
        <begin position="145"/>
        <end position="170"/>
    </location>
</feature>
<dbReference type="OrthoDB" id="8304312at2"/>
<sequence length="170" mass="18689">MKDLSVRTIFAAAAAALFLLAAPAMAQTPQLDPGEKLEKLQFPAVTMQLKGWTKFGNSHVYTLPVHAGQHMKISFATKSKFAFLAIFDLSRPDDEAFFGTDEDGMSFETTVKENTTWLLRPYYSKVSPRRGLGAPFSILIEPLAAAPQPPQKPAEPERPSLFPKAPAKPQ</sequence>
<keyword evidence="2" id="KW-0732">Signal</keyword>
<gene>
    <name evidence="3" type="ORF">EFQ99_07170</name>
</gene>
<evidence type="ECO:0000313" key="4">
    <source>
        <dbReference type="Proteomes" id="UP000278823"/>
    </source>
</evidence>